<sequence>MEQEKVNEIIISFQDLKQTGLYNPDGTSIGFGIRTQDYKEIPQWNEFDFEKEVLEKLLGEDFGKKDLYYEPNTWRFIVDEIENKIREVLTTIKKVPKEHQQNPLEYLKEYKEKYFDPVTNWDVFHEDVEEFLGEFYHHNIRKYRKDLKLYYFQLFYNTRSLRYTQTKSKR</sequence>
<dbReference type="EMBL" id="CP010992">
    <property type="protein sequence ID" value="AMO20543.1"/>
    <property type="molecule type" value="Genomic_DNA"/>
</dbReference>
<gene>
    <name evidence="1" type="ORF">UN65_09550</name>
</gene>
<dbReference type="RefSeq" id="WP_138425444.1">
    <property type="nucleotide sequence ID" value="NZ_CP010992.1"/>
</dbReference>
<organism evidence="1 2">
    <name type="scientific">Flavobacterium columnare</name>
    <dbReference type="NCBI Taxonomy" id="996"/>
    <lineage>
        <taxon>Bacteria</taxon>
        <taxon>Pseudomonadati</taxon>
        <taxon>Bacteroidota</taxon>
        <taxon>Flavobacteriia</taxon>
        <taxon>Flavobacteriales</taxon>
        <taxon>Flavobacteriaceae</taxon>
        <taxon>Flavobacterium</taxon>
    </lineage>
</organism>
<evidence type="ECO:0000313" key="2">
    <source>
        <dbReference type="Proteomes" id="UP000304840"/>
    </source>
</evidence>
<accession>A0AAI8GBJ4</accession>
<protein>
    <submittedName>
        <fullName evidence="1">Uncharacterized protein</fullName>
    </submittedName>
</protein>
<name>A0AAI8GBJ4_9FLAO</name>
<dbReference type="Proteomes" id="UP000304840">
    <property type="component" value="Chromosome"/>
</dbReference>
<evidence type="ECO:0000313" key="1">
    <source>
        <dbReference type="EMBL" id="AMO20543.1"/>
    </source>
</evidence>
<proteinExistence type="predicted"/>
<reference evidence="1 2" key="2">
    <citation type="submission" date="2019-05" db="EMBL/GenBank/DDBJ databases">
        <authorList>
            <person name="Ravantti J.J."/>
        </authorList>
    </citation>
    <scope>NUCLEOTIDE SEQUENCE [LARGE SCALE GENOMIC DNA]</scope>
    <source>
        <strain evidence="1 2">B185</strain>
    </source>
</reference>
<dbReference type="AlphaFoldDB" id="A0AAI8GBJ4"/>
<reference evidence="2" key="1">
    <citation type="submission" date="2016-03" db="EMBL/GenBank/DDBJ databases">
        <title>Flavobacterium columnare strain B185, complete genome.</title>
        <authorList>
            <person name="Sundberg L.-R."/>
            <person name="Papponen P."/>
            <person name="Laanto E."/>
        </authorList>
    </citation>
    <scope>NUCLEOTIDE SEQUENCE [LARGE SCALE GENOMIC DNA]</scope>
    <source>
        <strain evidence="2">B185</strain>
    </source>
</reference>